<dbReference type="GO" id="GO:0005524">
    <property type="term" value="F:ATP binding"/>
    <property type="evidence" value="ECO:0007669"/>
    <property type="project" value="UniProtKB-UniRule"/>
</dbReference>
<evidence type="ECO:0000256" key="4">
    <source>
        <dbReference type="ARBA" id="ARBA00022840"/>
    </source>
</evidence>
<evidence type="ECO:0000259" key="7">
    <source>
        <dbReference type="Pfam" id="PF01171"/>
    </source>
</evidence>
<evidence type="ECO:0000313" key="9">
    <source>
        <dbReference type="Proteomes" id="UP000773614"/>
    </source>
</evidence>
<proteinExistence type="inferred from homology"/>
<dbReference type="SUPFAM" id="SSF52402">
    <property type="entry name" value="Adenine nucleotide alpha hydrolases-like"/>
    <property type="match status" value="1"/>
</dbReference>
<keyword evidence="3 6" id="KW-0547">Nucleotide-binding</keyword>
<dbReference type="CDD" id="cd01992">
    <property type="entry name" value="TilS_N"/>
    <property type="match status" value="1"/>
</dbReference>
<keyword evidence="9" id="KW-1185">Reference proteome</keyword>
<dbReference type="EC" id="6.3.4.19" evidence="6"/>
<dbReference type="PANTHER" id="PTHR43033:SF1">
    <property type="entry name" value="TRNA(ILE)-LYSIDINE SYNTHASE-RELATED"/>
    <property type="match status" value="1"/>
</dbReference>
<sequence length="432" mass="45543">MSRPGTSAAEPRGGLPAPSLLFSELRGTSGLVLAVSGGPDSTALMLLVSRWNERPPVLVATVDHGLRPESAAEAGTVAANAARLGLSCRVLRLGRLPAGNRQAAARSARYRALADLAREVDAEAIVTAHHREDQAETFLMRIARGSGVYGLGAMRPMVRTGDIAIARPLLGVSRSALHRLASASGLPLAGDPSNEDERYERVRMRRLQPALDRHGLDAERLAGTADRLARAADALDACCERLVFDACSISEWGSVTGPLEALTEAHEEIAERSLARMLAAVAGADYTPEHASIGSLLGALAAGPAGERVRRTLHGAVVTASGGLFEIRREWGRAGLPTMPARPAETIVWDGRFRISVPNADAVLEIAPIGLAAPLLAFEGMTRGAARTLPAILRDGRLAALPAGLRPVRPAIPVASFEAACLVRERLHRSTV</sequence>
<comment type="caution">
    <text evidence="8">The sequence shown here is derived from an EMBL/GenBank/DDBJ whole genome shotgun (WGS) entry which is preliminary data.</text>
</comment>
<dbReference type="InterPro" id="IPR011063">
    <property type="entry name" value="TilS/TtcA_N"/>
</dbReference>
<feature type="binding site" evidence="6">
    <location>
        <begin position="36"/>
        <end position="41"/>
    </location>
    <ligand>
        <name>ATP</name>
        <dbReference type="ChEBI" id="CHEBI:30616"/>
    </ligand>
</feature>
<dbReference type="GO" id="GO:0005737">
    <property type="term" value="C:cytoplasm"/>
    <property type="evidence" value="ECO:0007669"/>
    <property type="project" value="UniProtKB-SubCell"/>
</dbReference>
<dbReference type="Proteomes" id="UP000773614">
    <property type="component" value="Unassembled WGS sequence"/>
</dbReference>
<evidence type="ECO:0000256" key="5">
    <source>
        <dbReference type="ARBA" id="ARBA00048539"/>
    </source>
</evidence>
<dbReference type="AlphaFoldDB" id="A0A964T465"/>
<evidence type="ECO:0000256" key="2">
    <source>
        <dbReference type="ARBA" id="ARBA00022694"/>
    </source>
</evidence>
<evidence type="ECO:0000313" key="8">
    <source>
        <dbReference type="EMBL" id="MYZ48143.1"/>
    </source>
</evidence>
<dbReference type="Gene3D" id="3.40.50.620">
    <property type="entry name" value="HUPs"/>
    <property type="match status" value="1"/>
</dbReference>
<dbReference type="InterPro" id="IPR012094">
    <property type="entry name" value="tRNA_Ile_lys_synt"/>
</dbReference>
<dbReference type="InterPro" id="IPR012795">
    <property type="entry name" value="tRNA_Ile_lys_synt_N"/>
</dbReference>
<dbReference type="GO" id="GO:0006400">
    <property type="term" value="P:tRNA modification"/>
    <property type="evidence" value="ECO:0007669"/>
    <property type="project" value="UniProtKB-UniRule"/>
</dbReference>
<reference evidence="8" key="1">
    <citation type="submission" date="2019-03" db="EMBL/GenBank/DDBJ databases">
        <title>Afifella sp. nov., isolated from activated sludge.</title>
        <authorList>
            <person name="Li Q."/>
            <person name="Liu Y."/>
        </authorList>
    </citation>
    <scope>NUCLEOTIDE SEQUENCE</scope>
    <source>
        <strain evidence="8">L72</strain>
    </source>
</reference>
<keyword evidence="1 6" id="KW-0436">Ligase</keyword>
<dbReference type="RefSeq" id="WP_161140492.1">
    <property type="nucleotide sequence ID" value="NZ_SPKJ01000029.1"/>
</dbReference>
<comment type="subcellular location">
    <subcellularLocation>
        <location evidence="6">Cytoplasm</location>
    </subcellularLocation>
</comment>
<dbReference type="Pfam" id="PF01171">
    <property type="entry name" value="ATP_bind_3"/>
    <property type="match status" value="1"/>
</dbReference>
<evidence type="ECO:0000256" key="6">
    <source>
        <dbReference type="HAMAP-Rule" id="MF_01161"/>
    </source>
</evidence>
<dbReference type="HAMAP" id="MF_01161">
    <property type="entry name" value="tRNA_Ile_lys_synt"/>
    <property type="match status" value="1"/>
</dbReference>
<evidence type="ECO:0000256" key="3">
    <source>
        <dbReference type="ARBA" id="ARBA00022741"/>
    </source>
</evidence>
<dbReference type="EMBL" id="SPKJ01000029">
    <property type="protein sequence ID" value="MYZ48143.1"/>
    <property type="molecule type" value="Genomic_DNA"/>
</dbReference>
<evidence type="ECO:0000256" key="1">
    <source>
        <dbReference type="ARBA" id="ARBA00022598"/>
    </source>
</evidence>
<keyword evidence="4 6" id="KW-0067">ATP-binding</keyword>
<comment type="catalytic activity">
    <reaction evidence="5 6">
        <text>cytidine(34) in tRNA(Ile2) + L-lysine + ATP = lysidine(34) in tRNA(Ile2) + AMP + diphosphate + H(+)</text>
        <dbReference type="Rhea" id="RHEA:43744"/>
        <dbReference type="Rhea" id="RHEA-COMP:10625"/>
        <dbReference type="Rhea" id="RHEA-COMP:10670"/>
        <dbReference type="ChEBI" id="CHEBI:15378"/>
        <dbReference type="ChEBI" id="CHEBI:30616"/>
        <dbReference type="ChEBI" id="CHEBI:32551"/>
        <dbReference type="ChEBI" id="CHEBI:33019"/>
        <dbReference type="ChEBI" id="CHEBI:82748"/>
        <dbReference type="ChEBI" id="CHEBI:83665"/>
        <dbReference type="ChEBI" id="CHEBI:456215"/>
        <dbReference type="EC" id="6.3.4.19"/>
    </reaction>
</comment>
<dbReference type="InterPro" id="IPR014729">
    <property type="entry name" value="Rossmann-like_a/b/a_fold"/>
</dbReference>
<accession>A0A964T465</accession>
<comment type="similarity">
    <text evidence="6">Belongs to the tRNA(Ile)-lysidine synthase family.</text>
</comment>
<dbReference type="PANTHER" id="PTHR43033">
    <property type="entry name" value="TRNA(ILE)-LYSIDINE SYNTHASE-RELATED"/>
    <property type="match status" value="1"/>
</dbReference>
<dbReference type="NCBIfam" id="TIGR02432">
    <property type="entry name" value="lysidine_TilS_N"/>
    <property type="match status" value="1"/>
</dbReference>
<name>A0A964T465_9HYPH</name>
<comment type="domain">
    <text evidence="6">The N-terminal region contains the highly conserved SGGXDS motif, predicted to be a P-loop motif involved in ATP binding.</text>
</comment>
<feature type="domain" description="tRNA(Ile)-lysidine/2-thiocytidine synthase N-terminal" evidence="7">
    <location>
        <begin position="31"/>
        <end position="206"/>
    </location>
</feature>
<keyword evidence="2 6" id="KW-0819">tRNA processing</keyword>
<keyword evidence="6" id="KW-0963">Cytoplasm</keyword>
<gene>
    <name evidence="6 8" type="primary">tilS</name>
    <name evidence="8" type="ORF">E4O86_10520</name>
</gene>
<protein>
    <recommendedName>
        <fullName evidence="6">tRNA(Ile)-lysidine synthase</fullName>
        <ecNumber evidence="6">6.3.4.19</ecNumber>
    </recommendedName>
    <alternativeName>
        <fullName evidence="6">tRNA(Ile)-2-lysyl-cytidine synthase</fullName>
    </alternativeName>
    <alternativeName>
        <fullName evidence="6">tRNA(Ile)-lysidine synthetase</fullName>
    </alternativeName>
</protein>
<dbReference type="GO" id="GO:0032267">
    <property type="term" value="F:tRNA(Ile)-lysidine synthase activity"/>
    <property type="evidence" value="ECO:0007669"/>
    <property type="project" value="UniProtKB-EC"/>
</dbReference>
<organism evidence="8 9">
    <name type="scientific">Propylenella binzhouense</name>
    <dbReference type="NCBI Taxonomy" id="2555902"/>
    <lineage>
        <taxon>Bacteria</taxon>
        <taxon>Pseudomonadati</taxon>
        <taxon>Pseudomonadota</taxon>
        <taxon>Alphaproteobacteria</taxon>
        <taxon>Hyphomicrobiales</taxon>
        <taxon>Propylenellaceae</taxon>
        <taxon>Propylenella</taxon>
    </lineage>
</organism>
<dbReference type="OrthoDB" id="9807403at2"/>
<comment type="function">
    <text evidence="6">Ligates lysine onto the cytidine present at position 34 of the AUA codon-specific tRNA(Ile) that contains the anticodon CAU, in an ATP-dependent manner. Cytidine is converted to lysidine, thus changing the amino acid specificity of the tRNA from methionine to isoleucine.</text>
</comment>